<evidence type="ECO:0000313" key="1">
    <source>
        <dbReference type="EMBL" id="KDQ59115.1"/>
    </source>
</evidence>
<dbReference type="HOGENOM" id="CLU_1927932_0_0_1"/>
<keyword evidence="2" id="KW-1185">Reference proteome</keyword>
<evidence type="ECO:0000313" key="2">
    <source>
        <dbReference type="Proteomes" id="UP000027265"/>
    </source>
</evidence>
<organism evidence="1 2">
    <name type="scientific">Jaapia argillacea MUCL 33604</name>
    <dbReference type="NCBI Taxonomy" id="933084"/>
    <lineage>
        <taxon>Eukaryota</taxon>
        <taxon>Fungi</taxon>
        <taxon>Dikarya</taxon>
        <taxon>Basidiomycota</taxon>
        <taxon>Agaricomycotina</taxon>
        <taxon>Agaricomycetes</taxon>
        <taxon>Agaricomycetidae</taxon>
        <taxon>Jaapiales</taxon>
        <taxon>Jaapiaceae</taxon>
        <taxon>Jaapia</taxon>
    </lineage>
</organism>
<dbReference type="EMBL" id="KL197716">
    <property type="protein sequence ID" value="KDQ59115.1"/>
    <property type="molecule type" value="Genomic_DNA"/>
</dbReference>
<proteinExistence type="predicted"/>
<sequence>MDEVWLPLKAYAPNCCPDSFHDILGTRQRSFCGSNIPPSCLAHPNFVCVANNTHLMPPYPKLRPGLQSPSVLKPSLLPSSMFIGLFPSLSNPNILTCIPPPPIVTCDWVPGHSPNLTTHRKLFVARLHTIV</sequence>
<name>A0A067PYZ0_9AGAM</name>
<protein>
    <submittedName>
        <fullName evidence="1">Uncharacterized protein</fullName>
    </submittedName>
</protein>
<dbReference type="InParanoid" id="A0A067PYZ0"/>
<dbReference type="Proteomes" id="UP000027265">
    <property type="component" value="Unassembled WGS sequence"/>
</dbReference>
<dbReference type="AlphaFoldDB" id="A0A067PYZ0"/>
<accession>A0A067PYZ0</accession>
<gene>
    <name evidence="1" type="ORF">JAAARDRAFT_33849</name>
</gene>
<reference evidence="2" key="1">
    <citation type="journal article" date="2014" name="Proc. Natl. Acad. Sci. U.S.A.">
        <title>Extensive sampling of basidiomycete genomes demonstrates inadequacy of the white-rot/brown-rot paradigm for wood decay fungi.</title>
        <authorList>
            <person name="Riley R."/>
            <person name="Salamov A.A."/>
            <person name="Brown D.W."/>
            <person name="Nagy L.G."/>
            <person name="Floudas D."/>
            <person name="Held B.W."/>
            <person name="Levasseur A."/>
            <person name="Lombard V."/>
            <person name="Morin E."/>
            <person name="Otillar R."/>
            <person name="Lindquist E.A."/>
            <person name="Sun H."/>
            <person name="LaButti K.M."/>
            <person name="Schmutz J."/>
            <person name="Jabbour D."/>
            <person name="Luo H."/>
            <person name="Baker S.E."/>
            <person name="Pisabarro A.G."/>
            <person name="Walton J.D."/>
            <person name="Blanchette R.A."/>
            <person name="Henrissat B."/>
            <person name="Martin F."/>
            <person name="Cullen D."/>
            <person name="Hibbett D.S."/>
            <person name="Grigoriev I.V."/>
        </authorList>
    </citation>
    <scope>NUCLEOTIDE SEQUENCE [LARGE SCALE GENOMIC DNA]</scope>
    <source>
        <strain evidence="2">MUCL 33604</strain>
    </source>
</reference>